<comment type="caution">
    <text evidence="5">The sequence shown here is derived from an EMBL/GenBank/DDBJ whole genome shotgun (WGS) entry which is preliminary data.</text>
</comment>
<dbReference type="InterPro" id="IPR005474">
    <property type="entry name" value="Transketolase_N"/>
</dbReference>
<dbReference type="Gene3D" id="3.40.50.970">
    <property type="match status" value="1"/>
</dbReference>
<evidence type="ECO:0000313" key="6">
    <source>
        <dbReference type="Proteomes" id="UP000241010"/>
    </source>
</evidence>
<dbReference type="PANTHER" id="PTHR47514:SF1">
    <property type="entry name" value="TRANSKETOLASE N-TERMINAL SECTION-RELATED"/>
    <property type="match status" value="1"/>
</dbReference>
<name>A0A2T4JR24_9RHOB</name>
<keyword evidence="6" id="KW-1185">Reference proteome</keyword>
<keyword evidence="3" id="KW-0786">Thiamine pyrophosphate</keyword>
<evidence type="ECO:0000256" key="3">
    <source>
        <dbReference type="ARBA" id="ARBA00023052"/>
    </source>
</evidence>
<dbReference type="EMBL" id="PZKG01000111">
    <property type="protein sequence ID" value="PTE20364.1"/>
    <property type="molecule type" value="Genomic_DNA"/>
</dbReference>
<reference evidence="5 6" key="1">
    <citation type="submission" date="2018-03" db="EMBL/GenBank/DDBJ databases">
        <title>Cereibacter changlensis.</title>
        <authorList>
            <person name="Meyer T.E."/>
            <person name="Miller S."/>
            <person name="Lodha T."/>
            <person name="Gandham S."/>
            <person name="Chintalapati S."/>
            <person name="Chintalapati V.R."/>
        </authorList>
    </citation>
    <scope>NUCLEOTIDE SEQUENCE [LARGE SCALE GENOMIC DNA]</scope>
    <source>
        <strain evidence="5 6">JA139</strain>
    </source>
</reference>
<dbReference type="AlphaFoldDB" id="A0A2T4JR24"/>
<evidence type="ECO:0000256" key="2">
    <source>
        <dbReference type="ARBA" id="ARBA00007131"/>
    </source>
</evidence>
<dbReference type="CDD" id="cd02012">
    <property type="entry name" value="TPP_TK"/>
    <property type="match status" value="1"/>
</dbReference>
<evidence type="ECO:0000256" key="1">
    <source>
        <dbReference type="ARBA" id="ARBA00001964"/>
    </source>
</evidence>
<feature type="domain" description="Transketolase N-terminal" evidence="4">
    <location>
        <begin position="23"/>
        <end position="271"/>
    </location>
</feature>
<organism evidence="5 6">
    <name type="scientific">Cereibacter changlensis JA139</name>
    <dbReference type="NCBI Taxonomy" id="1188249"/>
    <lineage>
        <taxon>Bacteria</taxon>
        <taxon>Pseudomonadati</taxon>
        <taxon>Pseudomonadota</taxon>
        <taxon>Alphaproteobacteria</taxon>
        <taxon>Rhodobacterales</taxon>
        <taxon>Paracoccaceae</taxon>
        <taxon>Cereibacter</taxon>
    </lineage>
</organism>
<gene>
    <name evidence="5" type="ORF">C5F48_17860</name>
</gene>
<comment type="cofactor">
    <cofactor evidence="1">
        <name>thiamine diphosphate</name>
        <dbReference type="ChEBI" id="CHEBI:58937"/>
    </cofactor>
</comment>
<protein>
    <submittedName>
        <fullName evidence="5">Transketolase</fullName>
    </submittedName>
</protein>
<comment type="similarity">
    <text evidence="2">Belongs to the transketolase family.</text>
</comment>
<dbReference type="RefSeq" id="WP_107665214.1">
    <property type="nucleotide sequence ID" value="NZ_PZKG01000111.1"/>
</dbReference>
<evidence type="ECO:0000259" key="4">
    <source>
        <dbReference type="Pfam" id="PF00456"/>
    </source>
</evidence>
<dbReference type="OrthoDB" id="9773339at2"/>
<dbReference type="SUPFAM" id="SSF52518">
    <property type="entry name" value="Thiamin diphosphate-binding fold (THDP-binding)"/>
    <property type="match status" value="1"/>
</dbReference>
<proteinExistence type="inferred from homology"/>
<sequence>MDHSPLLHNSELAERAYRVRRNAIVMAEVQGQGYIAQALGVADVLSVAYFHAMNVRPDQPDWEDRDRFLLSVGHYGIAHYAVLTEAGYLPEAELVTYGCDDSRLPMSGMTSYTPGAEMSGGSIGLGLPMAVGMGLGLKRKKSKSFVYILMGDGEMAEGPTWEAAISAAHYQLDNIIALVDFNKVQADGPSTSIMSTEPLVQKFEAFGFFVQRVNGNDLAALVAAFDAAREHPDPKPRIIICDTKMGSGVDFLEAKEKNHFIRLEAEDWKRAYAALDARTVA</sequence>
<dbReference type="Proteomes" id="UP000241010">
    <property type="component" value="Unassembled WGS sequence"/>
</dbReference>
<dbReference type="PANTHER" id="PTHR47514">
    <property type="entry name" value="TRANSKETOLASE N-TERMINAL SECTION-RELATED"/>
    <property type="match status" value="1"/>
</dbReference>
<dbReference type="InterPro" id="IPR029061">
    <property type="entry name" value="THDP-binding"/>
</dbReference>
<accession>A0A2T4JR24</accession>
<evidence type="ECO:0000313" key="5">
    <source>
        <dbReference type="EMBL" id="PTE20364.1"/>
    </source>
</evidence>
<dbReference type="Pfam" id="PF00456">
    <property type="entry name" value="Transketolase_N"/>
    <property type="match status" value="1"/>
</dbReference>